<dbReference type="Proteomes" id="UP000663879">
    <property type="component" value="Unassembled WGS sequence"/>
</dbReference>
<accession>A0A814IRA6</accession>
<comment type="caution">
    <text evidence="1">The sequence shown here is derived from an EMBL/GenBank/DDBJ whole genome shotgun (WGS) entry which is preliminary data.</text>
</comment>
<keyword evidence="2" id="KW-1185">Reference proteome</keyword>
<protein>
    <submittedName>
        <fullName evidence="1">Uncharacterized protein</fullName>
    </submittedName>
</protein>
<sequence>MRILGFPPFTRKRNQERYNTYMHGDNIDDITAQLSCINFEDEKLDLVDEDDDETLSDEEKNIPDGVIEDFETVEPLSKVDLVRFESAIESICKQILDSE</sequence>
<organism evidence="1 2">
    <name type="scientific">Brachionus calyciflorus</name>
    <dbReference type="NCBI Taxonomy" id="104777"/>
    <lineage>
        <taxon>Eukaryota</taxon>
        <taxon>Metazoa</taxon>
        <taxon>Spiralia</taxon>
        <taxon>Gnathifera</taxon>
        <taxon>Rotifera</taxon>
        <taxon>Eurotatoria</taxon>
        <taxon>Monogononta</taxon>
        <taxon>Pseudotrocha</taxon>
        <taxon>Ploima</taxon>
        <taxon>Brachionidae</taxon>
        <taxon>Brachionus</taxon>
    </lineage>
</organism>
<name>A0A814IRA6_9BILA</name>
<proteinExistence type="predicted"/>
<gene>
    <name evidence="1" type="ORF">OXX778_LOCUS17628</name>
</gene>
<evidence type="ECO:0000313" key="1">
    <source>
        <dbReference type="EMBL" id="CAF1026135.1"/>
    </source>
</evidence>
<dbReference type="EMBL" id="CAJNOC010004563">
    <property type="protein sequence ID" value="CAF1026135.1"/>
    <property type="molecule type" value="Genomic_DNA"/>
</dbReference>
<reference evidence="1" key="1">
    <citation type="submission" date="2021-02" db="EMBL/GenBank/DDBJ databases">
        <authorList>
            <person name="Nowell W R."/>
        </authorList>
    </citation>
    <scope>NUCLEOTIDE SEQUENCE</scope>
    <source>
        <strain evidence="1">Ploen Becks lab</strain>
    </source>
</reference>
<dbReference type="AlphaFoldDB" id="A0A814IRA6"/>
<evidence type="ECO:0000313" key="2">
    <source>
        <dbReference type="Proteomes" id="UP000663879"/>
    </source>
</evidence>